<dbReference type="GO" id="GO:0005840">
    <property type="term" value="C:ribosome"/>
    <property type="evidence" value="ECO:0007669"/>
    <property type="project" value="UniProtKB-KW"/>
</dbReference>
<sequence>MVFLTLTNLFRITRKPHPDDSWRKRWVFNVSQYMYGRRRNCYRIAIRAAKKALLHSTRSRALKPQVMQRLFETRIDAACREHGTNKNVMLEGLARCNIILDRKVLADLAIREPRTFKCIADVAAAKLAVEPPRGGEITDSPPPGIITRGML</sequence>
<dbReference type="GO" id="GO:0006412">
    <property type="term" value="P:translation"/>
    <property type="evidence" value="ECO:0007669"/>
    <property type="project" value="InterPro"/>
</dbReference>
<reference evidence="7" key="2">
    <citation type="submission" date="2015-02" db="UniProtKB">
        <authorList>
            <consortium name="EnsemblMetazoa"/>
        </authorList>
    </citation>
    <scope>IDENTIFICATION</scope>
</reference>
<evidence type="ECO:0000313" key="7">
    <source>
        <dbReference type="EnsemblMetazoa" id="SMAR001698-PA"/>
    </source>
</evidence>
<proteinExistence type="inferred from homology"/>
<dbReference type="InterPro" id="IPR005813">
    <property type="entry name" value="Ribosomal_bL20"/>
</dbReference>
<evidence type="ECO:0000256" key="1">
    <source>
        <dbReference type="ARBA" id="ARBA00007698"/>
    </source>
</evidence>
<dbReference type="AlphaFoldDB" id="T1IL78"/>
<protein>
    <recommendedName>
        <fullName evidence="4">Large ribosomal subunit protein bL20m</fullName>
    </recommendedName>
    <alternativeName>
        <fullName evidence="5">39S ribosomal protein L20, mitochondrial</fullName>
    </alternativeName>
</protein>
<dbReference type="SUPFAM" id="SSF74731">
    <property type="entry name" value="Ribosomal protein L20"/>
    <property type="match status" value="1"/>
</dbReference>
<dbReference type="Proteomes" id="UP000014500">
    <property type="component" value="Unassembled WGS sequence"/>
</dbReference>
<keyword evidence="8" id="KW-1185">Reference proteome</keyword>
<dbReference type="PhylomeDB" id="T1IL78"/>
<dbReference type="GO" id="GO:0003735">
    <property type="term" value="F:structural constituent of ribosome"/>
    <property type="evidence" value="ECO:0007669"/>
    <property type="project" value="InterPro"/>
</dbReference>
<reference evidence="8" key="1">
    <citation type="submission" date="2011-05" db="EMBL/GenBank/DDBJ databases">
        <authorList>
            <person name="Richards S.R."/>
            <person name="Qu J."/>
            <person name="Jiang H."/>
            <person name="Jhangiani S.N."/>
            <person name="Agravi P."/>
            <person name="Goodspeed R."/>
            <person name="Gross S."/>
            <person name="Mandapat C."/>
            <person name="Jackson L."/>
            <person name="Mathew T."/>
            <person name="Pu L."/>
            <person name="Thornton R."/>
            <person name="Saada N."/>
            <person name="Wilczek-Boney K.B."/>
            <person name="Lee S."/>
            <person name="Kovar C."/>
            <person name="Wu Y."/>
            <person name="Scherer S.E."/>
            <person name="Worley K.C."/>
            <person name="Muzny D.M."/>
            <person name="Gibbs R."/>
        </authorList>
    </citation>
    <scope>NUCLEOTIDE SEQUENCE</scope>
    <source>
        <strain evidence="8">Brora</strain>
    </source>
</reference>
<dbReference type="Pfam" id="PF00453">
    <property type="entry name" value="Ribosomal_L20"/>
    <property type="match status" value="1"/>
</dbReference>
<dbReference type="NCBIfam" id="TIGR01032">
    <property type="entry name" value="rplT_bact"/>
    <property type="match status" value="1"/>
</dbReference>
<dbReference type="FunFam" id="1.10.1900.20:FF:000001">
    <property type="entry name" value="50S ribosomal protein L20"/>
    <property type="match status" value="1"/>
</dbReference>
<evidence type="ECO:0000256" key="3">
    <source>
        <dbReference type="ARBA" id="ARBA00023274"/>
    </source>
</evidence>
<evidence type="ECO:0000256" key="6">
    <source>
        <dbReference type="RuleBase" id="RU000561"/>
    </source>
</evidence>
<dbReference type="STRING" id="126957.T1IL78"/>
<evidence type="ECO:0000313" key="8">
    <source>
        <dbReference type="Proteomes" id="UP000014500"/>
    </source>
</evidence>
<keyword evidence="2 6" id="KW-0689">Ribosomal protein</keyword>
<keyword evidence="3 6" id="KW-0687">Ribonucleoprotein</keyword>
<dbReference type="EMBL" id="JH430738">
    <property type="status" value="NOT_ANNOTATED_CDS"/>
    <property type="molecule type" value="Genomic_DNA"/>
</dbReference>
<dbReference type="PANTHER" id="PTHR10986">
    <property type="entry name" value="39S RIBOSOMAL PROTEIN L20"/>
    <property type="match status" value="1"/>
</dbReference>
<dbReference type="CDD" id="cd07026">
    <property type="entry name" value="Ribosomal_L20"/>
    <property type="match status" value="1"/>
</dbReference>
<dbReference type="Gene3D" id="1.10.1900.20">
    <property type="entry name" value="Ribosomal protein L20"/>
    <property type="match status" value="1"/>
</dbReference>
<organism evidence="7 8">
    <name type="scientific">Strigamia maritima</name>
    <name type="common">European centipede</name>
    <name type="synonym">Geophilus maritimus</name>
    <dbReference type="NCBI Taxonomy" id="126957"/>
    <lineage>
        <taxon>Eukaryota</taxon>
        <taxon>Metazoa</taxon>
        <taxon>Ecdysozoa</taxon>
        <taxon>Arthropoda</taxon>
        <taxon>Myriapoda</taxon>
        <taxon>Chilopoda</taxon>
        <taxon>Pleurostigmophora</taxon>
        <taxon>Geophilomorpha</taxon>
        <taxon>Linotaeniidae</taxon>
        <taxon>Strigamia</taxon>
    </lineage>
</organism>
<name>T1IL78_STRMM</name>
<dbReference type="InterPro" id="IPR035566">
    <property type="entry name" value="Ribosomal_protein_bL20_C"/>
</dbReference>
<evidence type="ECO:0000256" key="2">
    <source>
        <dbReference type="ARBA" id="ARBA00022980"/>
    </source>
</evidence>
<dbReference type="Gene3D" id="6.10.160.10">
    <property type="match status" value="1"/>
</dbReference>
<accession>T1IL78</accession>
<dbReference type="GO" id="GO:0019843">
    <property type="term" value="F:rRNA binding"/>
    <property type="evidence" value="ECO:0007669"/>
    <property type="project" value="InterPro"/>
</dbReference>
<evidence type="ECO:0000256" key="5">
    <source>
        <dbReference type="ARBA" id="ARBA00076245"/>
    </source>
</evidence>
<dbReference type="EnsemblMetazoa" id="SMAR001698-RA">
    <property type="protein sequence ID" value="SMAR001698-PA"/>
    <property type="gene ID" value="SMAR001698"/>
</dbReference>
<dbReference type="HOGENOM" id="CLU_123265_1_1_1"/>
<comment type="similarity">
    <text evidence="1 6">Belongs to the bacterial ribosomal protein bL20 family.</text>
</comment>
<dbReference type="GO" id="GO:1990904">
    <property type="term" value="C:ribonucleoprotein complex"/>
    <property type="evidence" value="ECO:0007669"/>
    <property type="project" value="UniProtKB-KW"/>
</dbReference>
<dbReference type="OMA" id="CYRIAIR"/>
<evidence type="ECO:0000256" key="4">
    <source>
        <dbReference type="ARBA" id="ARBA00072767"/>
    </source>
</evidence>
<dbReference type="eggNOG" id="KOG4707">
    <property type="taxonomic scope" value="Eukaryota"/>
</dbReference>
<dbReference type="PRINTS" id="PR00062">
    <property type="entry name" value="RIBOSOMALL20"/>
</dbReference>